<comment type="similarity">
    <text evidence="1">Belongs to the metallo-dependent hydrolases superfamily.</text>
</comment>
<protein>
    <submittedName>
        <fullName evidence="3">L-fuconolactonase</fullName>
    </submittedName>
</protein>
<dbReference type="GO" id="GO:0016787">
    <property type="term" value="F:hydrolase activity"/>
    <property type="evidence" value="ECO:0007669"/>
    <property type="project" value="InterPro"/>
</dbReference>
<dbReference type="AlphaFoldDB" id="A0A1H1ZPF6"/>
<dbReference type="InterPro" id="IPR052350">
    <property type="entry name" value="Metallo-dep_Lactonases"/>
</dbReference>
<dbReference type="PANTHER" id="PTHR43569">
    <property type="entry name" value="AMIDOHYDROLASE"/>
    <property type="match status" value="1"/>
</dbReference>
<dbReference type="STRING" id="630515.SAMN04489812_5354"/>
<dbReference type="InterPro" id="IPR006680">
    <property type="entry name" value="Amidohydro-rel"/>
</dbReference>
<organism evidence="3 4">
    <name type="scientific">Microlunatus soli</name>
    <dbReference type="NCBI Taxonomy" id="630515"/>
    <lineage>
        <taxon>Bacteria</taxon>
        <taxon>Bacillati</taxon>
        <taxon>Actinomycetota</taxon>
        <taxon>Actinomycetes</taxon>
        <taxon>Propionibacteriales</taxon>
        <taxon>Propionibacteriaceae</taxon>
        <taxon>Microlunatus</taxon>
    </lineage>
</organism>
<dbReference type="Pfam" id="PF04909">
    <property type="entry name" value="Amidohydro_2"/>
    <property type="match status" value="1"/>
</dbReference>
<dbReference type="EMBL" id="LT629772">
    <property type="protein sequence ID" value="SDT35467.1"/>
    <property type="molecule type" value="Genomic_DNA"/>
</dbReference>
<evidence type="ECO:0000256" key="1">
    <source>
        <dbReference type="ARBA" id="ARBA00038310"/>
    </source>
</evidence>
<accession>A0A1H1ZPF6</accession>
<reference evidence="3 4" key="1">
    <citation type="submission" date="2016-10" db="EMBL/GenBank/DDBJ databases">
        <authorList>
            <person name="de Groot N.N."/>
        </authorList>
    </citation>
    <scope>NUCLEOTIDE SEQUENCE [LARGE SCALE GENOMIC DNA]</scope>
    <source>
        <strain evidence="3 4">DSM 21800</strain>
    </source>
</reference>
<gene>
    <name evidence="3" type="ORF">SAMN04489812_5354</name>
</gene>
<dbReference type="Gene3D" id="3.20.20.140">
    <property type="entry name" value="Metal-dependent hydrolases"/>
    <property type="match status" value="1"/>
</dbReference>
<dbReference type="InterPro" id="IPR032466">
    <property type="entry name" value="Metal_Hydrolase"/>
</dbReference>
<evidence type="ECO:0000313" key="3">
    <source>
        <dbReference type="EMBL" id="SDT35467.1"/>
    </source>
</evidence>
<proteinExistence type="inferred from homology"/>
<sequence length="294" mass="32433">MVIDAHQHFWKTAAQEQPWRGPDHRILERDFDVDDLVPELDRAGIDGTVLVQSVDEPAENLRLARYAASDRVAGVVAWLPLRDPRSARRELAGLKIPKLVGVRCLIADDPLDWLADPEPLGLFGELADHGLSWDVVPITREQIGAVIKLAEAVPGLRMIIDHLGRPPLETAGWQPWAGQLAELAACPNVAIKLSVGIDALTAWSGWNPSTIERYADHALDLFGPDRVMVASNWPVVELRAGYHTAWTDLSRLALRDRHDPEERRAVLGGSAQRWYRLPTVSGAATRQGVTAPTP</sequence>
<keyword evidence="4" id="KW-1185">Reference proteome</keyword>
<dbReference type="PANTHER" id="PTHR43569:SF2">
    <property type="entry name" value="AMIDOHYDROLASE-RELATED DOMAIN-CONTAINING PROTEIN"/>
    <property type="match status" value="1"/>
</dbReference>
<dbReference type="SUPFAM" id="SSF51556">
    <property type="entry name" value="Metallo-dependent hydrolases"/>
    <property type="match status" value="1"/>
</dbReference>
<evidence type="ECO:0000313" key="4">
    <source>
        <dbReference type="Proteomes" id="UP000199103"/>
    </source>
</evidence>
<name>A0A1H1ZPF6_9ACTN</name>
<dbReference type="Proteomes" id="UP000199103">
    <property type="component" value="Chromosome I"/>
</dbReference>
<feature type="domain" description="Amidohydrolase-related" evidence="2">
    <location>
        <begin position="3"/>
        <end position="277"/>
    </location>
</feature>
<evidence type="ECO:0000259" key="2">
    <source>
        <dbReference type="Pfam" id="PF04909"/>
    </source>
</evidence>